<keyword evidence="3" id="KW-1185">Reference proteome</keyword>
<evidence type="ECO:0000256" key="1">
    <source>
        <dbReference type="SAM" id="SignalP"/>
    </source>
</evidence>
<protein>
    <submittedName>
        <fullName evidence="2">Uncharacterized protein</fullName>
    </submittedName>
</protein>
<dbReference type="RefSeq" id="WP_248684557.1">
    <property type="nucleotide sequence ID" value="NZ_JALPRY010000024.1"/>
</dbReference>
<gene>
    <name evidence="2" type="ORF">M0654_19875</name>
</gene>
<accession>A0ABT0IWH8</accession>
<dbReference type="Proteomes" id="UP001202827">
    <property type="component" value="Unassembled WGS sequence"/>
</dbReference>
<reference evidence="2 3" key="1">
    <citation type="submission" date="2022-04" db="EMBL/GenBank/DDBJ databases">
        <title>Rhizobium coralii sp. nov., isolated from coral Turbinaria peltata.</title>
        <authorList>
            <person name="Sun H."/>
        </authorList>
    </citation>
    <scope>NUCLEOTIDE SEQUENCE [LARGE SCALE GENOMIC DNA]</scope>
    <source>
        <strain evidence="2 3">NTR19</strain>
    </source>
</reference>
<evidence type="ECO:0000313" key="3">
    <source>
        <dbReference type="Proteomes" id="UP001202827"/>
    </source>
</evidence>
<organism evidence="2 3">
    <name type="scientific">Neorhizobium turbinariae</name>
    <dbReference type="NCBI Taxonomy" id="2937795"/>
    <lineage>
        <taxon>Bacteria</taxon>
        <taxon>Pseudomonadati</taxon>
        <taxon>Pseudomonadota</taxon>
        <taxon>Alphaproteobacteria</taxon>
        <taxon>Hyphomicrobiales</taxon>
        <taxon>Rhizobiaceae</taxon>
        <taxon>Rhizobium/Agrobacterium group</taxon>
        <taxon>Neorhizobium</taxon>
    </lineage>
</organism>
<feature type="chain" id="PRO_5046113078" evidence="1">
    <location>
        <begin position="24"/>
        <end position="85"/>
    </location>
</feature>
<name>A0ABT0IWH8_9HYPH</name>
<proteinExistence type="predicted"/>
<dbReference type="EMBL" id="JALPRY010000024">
    <property type="protein sequence ID" value="MCK8782242.1"/>
    <property type="molecule type" value="Genomic_DNA"/>
</dbReference>
<keyword evidence="1" id="KW-0732">Signal</keyword>
<evidence type="ECO:0000313" key="2">
    <source>
        <dbReference type="EMBL" id="MCK8782242.1"/>
    </source>
</evidence>
<sequence length="85" mass="9384">MKLIKIAALLGISAVSMGSPALAIEPIPGSITFGGQPMSMLMKAPIGSTVPHRFFDRYGQEVEETYRLDENRNLQLIDRRIVSTH</sequence>
<comment type="caution">
    <text evidence="2">The sequence shown here is derived from an EMBL/GenBank/DDBJ whole genome shotgun (WGS) entry which is preliminary data.</text>
</comment>
<feature type="signal peptide" evidence="1">
    <location>
        <begin position="1"/>
        <end position="23"/>
    </location>
</feature>